<keyword evidence="2" id="KW-0121">Carboxypeptidase</keyword>
<keyword evidence="3" id="KW-0645">Protease</keyword>
<dbReference type="InterPro" id="IPR029058">
    <property type="entry name" value="AB_hydrolase_fold"/>
</dbReference>
<keyword evidence="5" id="KW-0378">Hydrolase</keyword>
<proteinExistence type="inferred from homology"/>
<dbReference type="EMBL" id="PXOF01000097">
    <property type="protein sequence ID" value="RGP66059.1"/>
    <property type="molecule type" value="Genomic_DNA"/>
</dbReference>
<comment type="caution">
    <text evidence="7">The sequence shown here is derived from an EMBL/GenBank/DDBJ whole genome shotgun (WGS) entry which is preliminary data.</text>
</comment>
<dbReference type="STRING" id="5514.A0A395S1Z0"/>
<keyword evidence="8" id="KW-1185">Reference proteome</keyword>
<evidence type="ECO:0000256" key="1">
    <source>
        <dbReference type="ARBA" id="ARBA00009431"/>
    </source>
</evidence>
<dbReference type="Gene3D" id="3.40.50.1820">
    <property type="entry name" value="alpha/beta hydrolase"/>
    <property type="match status" value="1"/>
</dbReference>
<dbReference type="PRINTS" id="PR00724">
    <property type="entry name" value="CRBOXYPTASEC"/>
</dbReference>
<evidence type="ECO:0000256" key="5">
    <source>
        <dbReference type="ARBA" id="ARBA00022801"/>
    </source>
</evidence>
<sequence>MRFIKRVGPLFGALAVAQQFPSAPKGLEVVSSQLFKGAEISYKETSICETTKGVKAYSGYVKLPKILLPDFQDWDDDQAAHLFFWYFETSEARKNPSKAPTSIYIGGGPGSTSFDNTNGFPCSVSPDSNSTTLNKVSWNNHVNMLYIDQPLGTGFSYVSLQNGTFDTITQTFTPIEDGKIPKINATFLQATLDSGAPGTMPKTTMSGARTLWAFAQVWFNEFPKWHTKNDEISLWTSSFGGFFGPHYFSYFQDQNTLISNGKPTFENATALNLATLGLLEPAIDARAMAKGNAHFGHHNTYGLQVFDDKTYESIMQTIEDPKEGCYTLIDICRALVAEGDPERFGNNKTVNAACVAATSVWFGKVQGIYNLLSDRNPFDITHSNLTLFPPHHIDDFFNQRWVQQELGVPLNFTATFNNIAQNWFGVVGDPVIGSLHTLEKVIERGVNVAMVYGDRDYRCPWYGGENVSLSLEFPSAPAFRSSGYASISTNCSYDGGFVREQGNVSFSRIFQSGHGVAAYQPETLSAIFERAMFRRDLATGKVDLKKHKDYKTKGPETVAAVKNKVPQSPANMCFLRLSYSCTDEQLEALAKGTAVVKDWIVVEPKGKKPMPLALYGKRGRLV</sequence>
<evidence type="ECO:0000313" key="8">
    <source>
        <dbReference type="Proteomes" id="UP000266152"/>
    </source>
</evidence>
<comment type="similarity">
    <text evidence="1">Belongs to the peptidase S10 family.</text>
</comment>
<dbReference type="Pfam" id="PF00450">
    <property type="entry name" value="Peptidase_S10"/>
    <property type="match status" value="1"/>
</dbReference>
<accession>A0A395S1Z0</accession>
<keyword evidence="4" id="KW-0732">Signal</keyword>
<dbReference type="GO" id="GO:0004185">
    <property type="term" value="F:serine-type carboxypeptidase activity"/>
    <property type="evidence" value="ECO:0007669"/>
    <property type="project" value="InterPro"/>
</dbReference>
<evidence type="ECO:0000313" key="7">
    <source>
        <dbReference type="EMBL" id="RGP66059.1"/>
    </source>
</evidence>
<dbReference type="AlphaFoldDB" id="A0A395S1Z0"/>
<dbReference type="Proteomes" id="UP000266152">
    <property type="component" value="Unassembled WGS sequence"/>
</dbReference>
<dbReference type="PANTHER" id="PTHR11802:SF189">
    <property type="entry name" value="CARBOXYPEPTIDASE"/>
    <property type="match status" value="1"/>
</dbReference>
<reference evidence="7 8" key="1">
    <citation type="journal article" date="2018" name="PLoS Pathog.">
        <title>Evolution of structural diversity of trichothecenes, a family of toxins produced by plant pathogenic and entomopathogenic fungi.</title>
        <authorList>
            <person name="Proctor R.H."/>
            <person name="McCormick S.P."/>
            <person name="Kim H.S."/>
            <person name="Cardoza R.E."/>
            <person name="Stanley A.M."/>
            <person name="Lindo L."/>
            <person name="Kelly A."/>
            <person name="Brown D.W."/>
            <person name="Lee T."/>
            <person name="Vaughan M.M."/>
            <person name="Alexander N.J."/>
            <person name="Busman M."/>
            <person name="Gutierrez S."/>
        </authorList>
    </citation>
    <scope>NUCLEOTIDE SEQUENCE [LARGE SCALE GENOMIC DNA]</scope>
    <source>
        <strain evidence="7 8">NRRL 3299</strain>
    </source>
</reference>
<evidence type="ECO:0000256" key="3">
    <source>
        <dbReference type="ARBA" id="ARBA00022670"/>
    </source>
</evidence>
<dbReference type="PANTHER" id="PTHR11802">
    <property type="entry name" value="SERINE PROTEASE FAMILY S10 SERINE CARBOXYPEPTIDASE"/>
    <property type="match status" value="1"/>
</dbReference>
<dbReference type="GO" id="GO:0000324">
    <property type="term" value="C:fungal-type vacuole"/>
    <property type="evidence" value="ECO:0007669"/>
    <property type="project" value="TreeGrafter"/>
</dbReference>
<evidence type="ECO:0000256" key="4">
    <source>
        <dbReference type="ARBA" id="ARBA00022729"/>
    </source>
</evidence>
<name>A0A395S1Z0_FUSSP</name>
<organism evidence="7 8">
    <name type="scientific">Fusarium sporotrichioides</name>
    <dbReference type="NCBI Taxonomy" id="5514"/>
    <lineage>
        <taxon>Eukaryota</taxon>
        <taxon>Fungi</taxon>
        <taxon>Dikarya</taxon>
        <taxon>Ascomycota</taxon>
        <taxon>Pezizomycotina</taxon>
        <taxon>Sordariomycetes</taxon>
        <taxon>Hypocreomycetidae</taxon>
        <taxon>Hypocreales</taxon>
        <taxon>Nectriaceae</taxon>
        <taxon>Fusarium</taxon>
    </lineage>
</organism>
<dbReference type="SUPFAM" id="SSF53474">
    <property type="entry name" value="alpha/beta-Hydrolases"/>
    <property type="match status" value="1"/>
</dbReference>
<keyword evidence="6" id="KW-0325">Glycoprotein</keyword>
<dbReference type="InterPro" id="IPR001563">
    <property type="entry name" value="Peptidase_S10"/>
</dbReference>
<protein>
    <recommendedName>
        <fullName evidence="9">Carboxypeptidase s1</fullName>
    </recommendedName>
</protein>
<gene>
    <name evidence="7" type="ORF">FSPOR_6885</name>
</gene>
<evidence type="ECO:0000256" key="2">
    <source>
        <dbReference type="ARBA" id="ARBA00022645"/>
    </source>
</evidence>
<evidence type="ECO:0000256" key="6">
    <source>
        <dbReference type="ARBA" id="ARBA00023180"/>
    </source>
</evidence>
<dbReference type="GO" id="GO:0006508">
    <property type="term" value="P:proteolysis"/>
    <property type="evidence" value="ECO:0007669"/>
    <property type="project" value="UniProtKB-KW"/>
</dbReference>
<evidence type="ECO:0008006" key="9">
    <source>
        <dbReference type="Google" id="ProtNLM"/>
    </source>
</evidence>